<evidence type="ECO:0000259" key="8">
    <source>
        <dbReference type="PROSITE" id="PS51253"/>
    </source>
</evidence>
<evidence type="ECO:0000256" key="2">
    <source>
        <dbReference type="ARBA" id="ARBA00022670"/>
    </source>
</evidence>
<evidence type="ECO:0000256" key="6">
    <source>
        <dbReference type="SAM" id="MobiDB-lite"/>
    </source>
</evidence>
<dbReference type="PROSITE" id="PS50600">
    <property type="entry name" value="ULP_PROTEASE"/>
    <property type="match status" value="1"/>
</dbReference>
<reference evidence="9" key="1">
    <citation type="submission" date="2023-04" db="EMBL/GenBank/DDBJ databases">
        <title>Phytophthora fragariaefolia NBRC 109709.</title>
        <authorList>
            <person name="Ichikawa N."/>
            <person name="Sato H."/>
            <person name="Tonouchi N."/>
        </authorList>
    </citation>
    <scope>NUCLEOTIDE SEQUENCE</scope>
    <source>
        <strain evidence="9">NBRC 109709</strain>
    </source>
</reference>
<dbReference type="InterPro" id="IPR006600">
    <property type="entry name" value="HTH_CenpB_DNA-bd_dom"/>
</dbReference>
<feature type="domain" description="HTH CENPB-type" evidence="8">
    <location>
        <begin position="57"/>
        <end position="128"/>
    </location>
</feature>
<feature type="compositionally biased region" description="Polar residues" evidence="6">
    <location>
        <begin position="178"/>
        <end position="190"/>
    </location>
</feature>
<dbReference type="OrthoDB" id="49219at2759"/>
<dbReference type="EMBL" id="BSXT01018967">
    <property type="protein sequence ID" value="GMG16935.1"/>
    <property type="molecule type" value="Genomic_DNA"/>
</dbReference>
<evidence type="ECO:0000256" key="5">
    <source>
        <dbReference type="ARBA" id="ARBA00023125"/>
    </source>
</evidence>
<keyword evidence="5" id="KW-0238">DNA-binding</keyword>
<keyword evidence="3" id="KW-0378">Hydrolase</keyword>
<gene>
    <name evidence="9" type="ORF">Pfra01_002994900</name>
</gene>
<feature type="domain" description="Ubiquitin-like protease family profile" evidence="7">
    <location>
        <begin position="246"/>
        <end position="419"/>
    </location>
</feature>
<dbReference type="SUPFAM" id="SSF54001">
    <property type="entry name" value="Cysteine proteinases"/>
    <property type="match status" value="1"/>
</dbReference>
<evidence type="ECO:0000313" key="10">
    <source>
        <dbReference type="Proteomes" id="UP001165121"/>
    </source>
</evidence>
<dbReference type="PANTHER" id="PTHR46915:SF2">
    <property type="entry name" value="UBIQUITIN-LIKE PROTEASE 4"/>
    <property type="match status" value="1"/>
</dbReference>
<feature type="region of interest" description="Disordered" evidence="6">
    <location>
        <begin position="156"/>
        <end position="200"/>
    </location>
</feature>
<evidence type="ECO:0000256" key="1">
    <source>
        <dbReference type="ARBA" id="ARBA00005234"/>
    </source>
</evidence>
<dbReference type="PANTHER" id="PTHR46915">
    <property type="entry name" value="UBIQUITIN-LIKE PROTEASE 4-RELATED"/>
    <property type="match status" value="1"/>
</dbReference>
<proteinExistence type="inferred from homology"/>
<comment type="caution">
    <text evidence="9">The sequence shown here is derived from an EMBL/GenBank/DDBJ whole genome shotgun (WGS) entry which is preliminary data.</text>
</comment>
<protein>
    <submittedName>
        <fullName evidence="9">Unnamed protein product</fullName>
    </submittedName>
</protein>
<dbReference type="InterPro" id="IPR038765">
    <property type="entry name" value="Papain-like_cys_pep_sf"/>
</dbReference>
<name>A0A9W6YNA5_9STRA</name>
<keyword evidence="10" id="KW-1185">Reference proteome</keyword>
<dbReference type="Pfam" id="PF02902">
    <property type="entry name" value="Peptidase_C48"/>
    <property type="match status" value="1"/>
</dbReference>
<sequence>MEGRTPNHTIAERIEFLVALEGKASERFGIPRTTLLGYIAAKDDLFSTESDPWSRCVARPGLPPPTESSEALIVALVKQRDSAGIPLCRGEIIDESASVIPGLKGKSTSAQNSWLTRFIARHKLASHIRRYPNTSEGKGSGEDMLAIKRRKLALDNMSGLPETPQVDVSSLPEKPQVEVSSLPETPQVDVSSLPKPKQEDGSEAFPVVILDGGACVIKSSHQQADSPIVCETMAPCFRPDQEVYNLQVTERDLESFEPNEWLNDTVISYFIRGFIDAHGSTYNFDGQLFGSIFMAYKTNKRNMAKTHEAVRGITATFPYAKYTTILIPVCMDAHWSFVIMQNPVLAIDGLTPAMLHVDSLQYHDTGRIERALCGYFRKEAPQKNNIKKITYKVKCHNTNLRQANSYDCGILMLYFMREVNKAIVHTKGKLILPLSIATICSVPKTDRAHFKSGTLRMGYVKLFRNAQALQIKNK</sequence>
<organism evidence="9 10">
    <name type="scientific">Phytophthora fragariaefolia</name>
    <dbReference type="NCBI Taxonomy" id="1490495"/>
    <lineage>
        <taxon>Eukaryota</taxon>
        <taxon>Sar</taxon>
        <taxon>Stramenopiles</taxon>
        <taxon>Oomycota</taxon>
        <taxon>Peronosporomycetes</taxon>
        <taxon>Peronosporales</taxon>
        <taxon>Peronosporaceae</taxon>
        <taxon>Phytophthora</taxon>
    </lineage>
</organism>
<evidence type="ECO:0000313" key="9">
    <source>
        <dbReference type="EMBL" id="GMG16935.1"/>
    </source>
</evidence>
<dbReference type="GO" id="GO:0006508">
    <property type="term" value="P:proteolysis"/>
    <property type="evidence" value="ECO:0007669"/>
    <property type="project" value="UniProtKB-KW"/>
</dbReference>
<dbReference type="Pfam" id="PF03221">
    <property type="entry name" value="HTH_Tnp_Tc5"/>
    <property type="match status" value="1"/>
</dbReference>
<dbReference type="InterPro" id="IPR003653">
    <property type="entry name" value="Peptidase_C48_C"/>
</dbReference>
<dbReference type="Gene3D" id="3.40.395.10">
    <property type="entry name" value="Adenoviral Proteinase, Chain A"/>
    <property type="match status" value="1"/>
</dbReference>
<accession>A0A9W6YNA5</accession>
<comment type="similarity">
    <text evidence="1">Belongs to the peptidase C48 family.</text>
</comment>
<dbReference type="Proteomes" id="UP001165121">
    <property type="component" value="Unassembled WGS sequence"/>
</dbReference>
<keyword evidence="2" id="KW-0645">Protease</keyword>
<dbReference type="PROSITE" id="PS51253">
    <property type="entry name" value="HTH_CENPB"/>
    <property type="match status" value="1"/>
</dbReference>
<keyword evidence="4" id="KW-0788">Thiol protease</keyword>
<dbReference type="GO" id="GO:0016926">
    <property type="term" value="P:protein desumoylation"/>
    <property type="evidence" value="ECO:0007669"/>
    <property type="project" value="UniProtKB-ARBA"/>
</dbReference>
<dbReference type="GO" id="GO:0003677">
    <property type="term" value="F:DNA binding"/>
    <property type="evidence" value="ECO:0007669"/>
    <property type="project" value="UniProtKB-KW"/>
</dbReference>
<evidence type="ECO:0000259" key="7">
    <source>
        <dbReference type="PROSITE" id="PS50600"/>
    </source>
</evidence>
<dbReference type="GO" id="GO:0008234">
    <property type="term" value="F:cysteine-type peptidase activity"/>
    <property type="evidence" value="ECO:0007669"/>
    <property type="project" value="UniProtKB-KW"/>
</dbReference>
<evidence type="ECO:0000256" key="3">
    <source>
        <dbReference type="ARBA" id="ARBA00022801"/>
    </source>
</evidence>
<dbReference type="AlphaFoldDB" id="A0A9W6YNA5"/>
<evidence type="ECO:0000256" key="4">
    <source>
        <dbReference type="ARBA" id="ARBA00022807"/>
    </source>
</evidence>